<name>A0A426XD79_ENSVE</name>
<accession>A0A426XD79</accession>
<dbReference type="PANTHER" id="PTHR46158">
    <property type="entry name" value="OS02G0165000 PROTEIN"/>
    <property type="match status" value="1"/>
</dbReference>
<organism evidence="2 3">
    <name type="scientific">Ensete ventricosum</name>
    <name type="common">Abyssinian banana</name>
    <name type="synonym">Musa ensete</name>
    <dbReference type="NCBI Taxonomy" id="4639"/>
    <lineage>
        <taxon>Eukaryota</taxon>
        <taxon>Viridiplantae</taxon>
        <taxon>Streptophyta</taxon>
        <taxon>Embryophyta</taxon>
        <taxon>Tracheophyta</taxon>
        <taxon>Spermatophyta</taxon>
        <taxon>Magnoliopsida</taxon>
        <taxon>Liliopsida</taxon>
        <taxon>Zingiberales</taxon>
        <taxon>Musaceae</taxon>
        <taxon>Ensete</taxon>
    </lineage>
</organism>
<comment type="caution">
    <text evidence="2">The sequence shown here is derived from an EMBL/GenBank/DDBJ whole genome shotgun (WGS) entry which is preliminary data.</text>
</comment>
<dbReference type="EMBL" id="AMZH03022343">
    <property type="protein sequence ID" value="RRT37412.1"/>
    <property type="molecule type" value="Genomic_DNA"/>
</dbReference>
<dbReference type="AlphaFoldDB" id="A0A426XD79"/>
<gene>
    <name evidence="2" type="ORF">B296_00057985</name>
</gene>
<feature type="compositionally biased region" description="Polar residues" evidence="1">
    <location>
        <begin position="116"/>
        <end position="126"/>
    </location>
</feature>
<protein>
    <submittedName>
        <fullName evidence="2">Uncharacterized protein</fullName>
    </submittedName>
</protein>
<evidence type="ECO:0000313" key="2">
    <source>
        <dbReference type="EMBL" id="RRT37412.1"/>
    </source>
</evidence>
<dbReference type="Proteomes" id="UP000287651">
    <property type="component" value="Unassembled WGS sequence"/>
</dbReference>
<feature type="region of interest" description="Disordered" evidence="1">
    <location>
        <begin position="61"/>
        <end position="126"/>
    </location>
</feature>
<dbReference type="PANTHER" id="PTHR46158:SF1">
    <property type="entry name" value="RING_U-BOX SUPERFAMILY PROTEIN"/>
    <property type="match status" value="1"/>
</dbReference>
<reference evidence="2 3" key="1">
    <citation type="journal article" date="2014" name="Agronomy (Basel)">
        <title>A Draft Genome Sequence for Ensete ventricosum, the Drought-Tolerant Tree Against Hunger.</title>
        <authorList>
            <person name="Harrison J."/>
            <person name="Moore K.A."/>
            <person name="Paszkiewicz K."/>
            <person name="Jones T."/>
            <person name="Grant M."/>
            <person name="Ambacheew D."/>
            <person name="Muzemil S."/>
            <person name="Studholme D.J."/>
        </authorList>
    </citation>
    <scope>NUCLEOTIDE SEQUENCE [LARGE SCALE GENOMIC DNA]</scope>
</reference>
<evidence type="ECO:0000256" key="1">
    <source>
        <dbReference type="SAM" id="MobiDB-lite"/>
    </source>
</evidence>
<evidence type="ECO:0000313" key="3">
    <source>
        <dbReference type="Proteomes" id="UP000287651"/>
    </source>
</evidence>
<proteinExistence type="predicted"/>
<sequence>MLSVFSHIKQIISTSQVVLQSSDQDGKIKGEISIAHHSRRPNLPTLQIPARTLEIPLPSARSNVLSSPGSVRAGLPPRPISTRAKSSIRSLFPQRSLKTKNSTPGGDRTVLLIPGTPSSQGPQEQASTSRQFFITKVLSSTKALSSGSTKQTHSLPVTPVANCGPSAVQERHVIDLTNLQKFISIGHGNPFSIAYVVFKLVASHSDRVWQDVPVLVMVSMLAYFCFLEQLLVRLFN</sequence>